<keyword evidence="1" id="KW-1133">Transmembrane helix</keyword>
<evidence type="ECO:0000256" key="1">
    <source>
        <dbReference type="SAM" id="Phobius"/>
    </source>
</evidence>
<comment type="caution">
    <text evidence="2">The sequence shown here is derived from an EMBL/GenBank/DDBJ whole genome shotgun (WGS) entry which is preliminary data.</text>
</comment>
<dbReference type="Proteomes" id="UP000619788">
    <property type="component" value="Unassembled WGS sequence"/>
</dbReference>
<gene>
    <name evidence="2" type="ORF">Psi01_59670</name>
</gene>
<feature type="transmembrane region" description="Helical" evidence="1">
    <location>
        <begin position="6"/>
        <end position="26"/>
    </location>
</feature>
<keyword evidence="1" id="KW-0812">Transmembrane</keyword>
<organism evidence="2 3">
    <name type="scientific">Planobispora siamensis</name>
    <dbReference type="NCBI Taxonomy" id="936338"/>
    <lineage>
        <taxon>Bacteria</taxon>
        <taxon>Bacillati</taxon>
        <taxon>Actinomycetota</taxon>
        <taxon>Actinomycetes</taxon>
        <taxon>Streptosporangiales</taxon>
        <taxon>Streptosporangiaceae</taxon>
        <taxon>Planobispora</taxon>
    </lineage>
</organism>
<dbReference type="EMBL" id="BOOJ01000052">
    <property type="protein sequence ID" value="GIH95337.1"/>
    <property type="molecule type" value="Genomic_DNA"/>
</dbReference>
<reference evidence="2 3" key="1">
    <citation type="submission" date="2021-01" db="EMBL/GenBank/DDBJ databases">
        <title>Whole genome shotgun sequence of Planobispora siamensis NBRC 107568.</title>
        <authorList>
            <person name="Komaki H."/>
            <person name="Tamura T."/>
        </authorList>
    </citation>
    <scope>NUCLEOTIDE SEQUENCE [LARGE SCALE GENOMIC DNA]</scope>
    <source>
        <strain evidence="2 3">NBRC 107568</strain>
    </source>
</reference>
<dbReference type="AlphaFoldDB" id="A0A8J3SM18"/>
<sequence length="55" mass="5841">MFIVAGYLLIVSTIVLMVAAVVCGTARERDARSLSDAQARARDRAMQLADASQGT</sequence>
<evidence type="ECO:0000313" key="2">
    <source>
        <dbReference type="EMBL" id="GIH95337.1"/>
    </source>
</evidence>
<proteinExistence type="predicted"/>
<evidence type="ECO:0000313" key="3">
    <source>
        <dbReference type="Proteomes" id="UP000619788"/>
    </source>
</evidence>
<dbReference type="RefSeq" id="WP_204067434.1">
    <property type="nucleotide sequence ID" value="NZ_BOOJ01000052.1"/>
</dbReference>
<protein>
    <submittedName>
        <fullName evidence="2">Uncharacterized protein</fullName>
    </submittedName>
</protein>
<accession>A0A8J3SM18</accession>
<name>A0A8J3SM18_9ACTN</name>
<keyword evidence="3" id="KW-1185">Reference proteome</keyword>
<keyword evidence="1" id="KW-0472">Membrane</keyword>